<evidence type="ECO:0000256" key="1">
    <source>
        <dbReference type="SAM" id="Phobius"/>
    </source>
</evidence>
<dbReference type="RefSeq" id="WP_087216367.1">
    <property type="nucleotide sequence ID" value="NZ_NFLC01000059.1"/>
</dbReference>
<dbReference type="EMBL" id="NFLC01000059">
    <property type="protein sequence ID" value="OUQ07206.1"/>
    <property type="molecule type" value="Genomic_DNA"/>
</dbReference>
<feature type="transmembrane region" description="Helical" evidence="1">
    <location>
        <begin position="161"/>
        <end position="184"/>
    </location>
</feature>
<sequence>MISEIKDIFDLINIFPNLTTVSNEAKSTIIILSCIFLFVSFDKGKTYKIFVLFQKDQLKLLSMFVKIRFCCSYLLSIFGWINISLWIILLITHQLSITFGSNNTIKNWNNLVIFIENDICIILNLTFFVCYTYVIIYIIFANQFYKANTFMKRVTCKFKYFYLNLDLNIFKVLLLIESIVFFIVTIDLNFIKPFINQKSLSNSGFSTLTIIIISILLFAKLVEQNKKSYFFLSKMKTFFNEKKGNKY</sequence>
<accession>A0A1Y4QPH0</accession>
<evidence type="ECO:0000313" key="3">
    <source>
        <dbReference type="Proteomes" id="UP000196074"/>
    </source>
</evidence>
<dbReference type="Proteomes" id="UP000196074">
    <property type="component" value="Unassembled WGS sequence"/>
</dbReference>
<feature type="transmembrane region" description="Helical" evidence="1">
    <location>
        <begin position="204"/>
        <end position="222"/>
    </location>
</feature>
<organism evidence="2 3">
    <name type="scientific">Enterococcus cecorum</name>
    <dbReference type="NCBI Taxonomy" id="44008"/>
    <lineage>
        <taxon>Bacteria</taxon>
        <taxon>Bacillati</taxon>
        <taxon>Bacillota</taxon>
        <taxon>Bacilli</taxon>
        <taxon>Lactobacillales</taxon>
        <taxon>Enterococcaceae</taxon>
        <taxon>Enterococcus</taxon>
    </lineage>
</organism>
<keyword evidence="1" id="KW-0812">Transmembrane</keyword>
<keyword evidence="1" id="KW-0472">Membrane</keyword>
<keyword evidence="1" id="KW-1133">Transmembrane helix</keyword>
<protein>
    <submittedName>
        <fullName evidence="2">Uncharacterized protein</fullName>
    </submittedName>
</protein>
<evidence type="ECO:0000313" key="2">
    <source>
        <dbReference type="EMBL" id="OUQ07206.1"/>
    </source>
</evidence>
<proteinExistence type="predicted"/>
<gene>
    <name evidence="2" type="ORF">B5E88_12265</name>
</gene>
<comment type="caution">
    <text evidence="2">The sequence shown here is derived from an EMBL/GenBank/DDBJ whole genome shotgun (WGS) entry which is preliminary data.</text>
</comment>
<feature type="transmembrane region" description="Helical" evidence="1">
    <location>
        <begin position="111"/>
        <end position="140"/>
    </location>
</feature>
<dbReference type="AlphaFoldDB" id="A0A1Y4QPH0"/>
<reference evidence="3" key="1">
    <citation type="submission" date="2017-04" db="EMBL/GenBank/DDBJ databases">
        <title>Function of individual gut microbiota members based on whole genome sequencing of pure cultures obtained from chicken caecum.</title>
        <authorList>
            <person name="Medvecky M."/>
            <person name="Cejkova D."/>
            <person name="Polansky O."/>
            <person name="Karasova D."/>
            <person name="Kubasova T."/>
            <person name="Cizek A."/>
            <person name="Rychlik I."/>
        </authorList>
    </citation>
    <scope>NUCLEOTIDE SEQUENCE [LARGE SCALE GENOMIC DNA]</scope>
    <source>
        <strain evidence="3">An144</strain>
    </source>
</reference>
<feature type="transmembrane region" description="Helical" evidence="1">
    <location>
        <begin position="65"/>
        <end position="91"/>
    </location>
</feature>
<name>A0A1Y4QPH0_9ENTE</name>